<organism evidence="1 2">
    <name type="scientific">Sphingobium indicum BiD32</name>
    <dbReference type="NCBI Taxonomy" id="1301087"/>
    <lineage>
        <taxon>Bacteria</taxon>
        <taxon>Pseudomonadati</taxon>
        <taxon>Pseudomonadota</taxon>
        <taxon>Alphaproteobacteria</taxon>
        <taxon>Sphingomonadales</taxon>
        <taxon>Sphingomonadaceae</taxon>
        <taxon>Sphingobium</taxon>
    </lineage>
</organism>
<name>N1MJU4_9SPHN</name>
<comment type="caution">
    <text evidence="1">The sequence shown here is derived from an EMBL/GenBank/DDBJ whole genome shotgun (WGS) entry which is preliminary data.</text>
</comment>
<dbReference type="Proteomes" id="UP000013201">
    <property type="component" value="Unassembled WGS sequence"/>
</dbReference>
<protein>
    <submittedName>
        <fullName evidence="1">Uncharacterized protein</fullName>
    </submittedName>
</protein>
<dbReference type="EMBL" id="CAVK010000083">
    <property type="protein sequence ID" value="CCW17490.1"/>
    <property type="molecule type" value="Genomic_DNA"/>
</dbReference>
<gene>
    <name evidence="1" type="ORF">EBBID32_18310</name>
</gene>
<proteinExistence type="predicted"/>
<dbReference type="AlphaFoldDB" id="N1MJU4"/>
<evidence type="ECO:0000313" key="2">
    <source>
        <dbReference type="Proteomes" id="UP000013201"/>
    </source>
</evidence>
<sequence length="54" mass="6330">MPRAFPLIPRYEQHGIRRRSHKGYGILYTVEPDRIFIHRIIGPGQDHDAALHLN</sequence>
<reference evidence="1 2" key="1">
    <citation type="submission" date="2013-03" db="EMBL/GenBank/DDBJ databases">
        <authorList>
            <person name="Le V."/>
        </authorList>
    </citation>
    <scope>NUCLEOTIDE SEQUENCE [LARGE SCALE GENOMIC DNA]</scope>
    <source>
        <strain evidence="1 2">BiD32</strain>
    </source>
</reference>
<accession>N1MJU4</accession>
<evidence type="ECO:0000313" key="1">
    <source>
        <dbReference type="EMBL" id="CCW17490.1"/>
    </source>
</evidence>
<keyword evidence="2" id="KW-1185">Reference proteome</keyword>
<reference evidence="2" key="2">
    <citation type="submission" date="2013-04" db="EMBL/GenBank/DDBJ databases">
        <title>Bisphenol A degrading Sphingobium sp. strain BiD32.</title>
        <authorList>
            <person name="Nielsen J.L."/>
            <person name="Zhou N.A."/>
            <person name="Kjeldal H."/>
        </authorList>
    </citation>
    <scope>NUCLEOTIDE SEQUENCE [LARGE SCALE GENOMIC DNA]</scope>
    <source>
        <strain evidence="2">BiD32</strain>
    </source>
</reference>